<dbReference type="Gene3D" id="1.10.530.10">
    <property type="match status" value="1"/>
</dbReference>
<feature type="compositionally biased region" description="Polar residues" evidence="1">
    <location>
        <begin position="86"/>
        <end position="105"/>
    </location>
</feature>
<accession>A0A343JPY5</accession>
<dbReference type="EMBL" id="MF448564">
    <property type="protein sequence ID" value="ASZ71558.1"/>
    <property type="molecule type" value="Genomic_DNA"/>
</dbReference>
<gene>
    <name evidence="2" type="ORF">62601_22</name>
</gene>
<name>A0A343JPY5_9CAUD</name>
<dbReference type="SUPFAM" id="SSF53955">
    <property type="entry name" value="Lysozyme-like"/>
    <property type="match status" value="1"/>
</dbReference>
<evidence type="ECO:0008006" key="4">
    <source>
        <dbReference type="Google" id="ProtNLM"/>
    </source>
</evidence>
<organism evidence="2 3">
    <name type="scientific">Lactococcus phage 62601</name>
    <dbReference type="NCBI Taxonomy" id="2029668"/>
    <lineage>
        <taxon>Viruses</taxon>
        <taxon>Duplodnaviria</taxon>
        <taxon>Heunggongvirae</taxon>
        <taxon>Uroviricota</taxon>
        <taxon>Caudoviricetes</taxon>
        <taxon>Skunavirus</taxon>
        <taxon>Skunavirus sv62601</taxon>
    </lineage>
</organism>
<protein>
    <recommendedName>
        <fullName evidence="4">Transglycosylase SLT domain-containing protein</fullName>
    </recommendedName>
</protein>
<evidence type="ECO:0000313" key="2">
    <source>
        <dbReference type="EMBL" id="ASZ71558.1"/>
    </source>
</evidence>
<reference evidence="2 3" key="1">
    <citation type="submission" date="2017-07" db="EMBL/GenBank/DDBJ databases">
        <title>Comparative genome analysis of lactococcal phages belonging to the virulent 936 group.</title>
        <authorList>
            <person name="Oliveira J."/>
        </authorList>
    </citation>
    <scope>NUCLEOTIDE SEQUENCE [LARGE SCALE GENOMIC DNA]</scope>
</reference>
<proteinExistence type="predicted"/>
<feature type="compositionally biased region" description="Basic and acidic residues" evidence="1">
    <location>
        <begin position="42"/>
        <end position="72"/>
    </location>
</feature>
<evidence type="ECO:0000256" key="1">
    <source>
        <dbReference type="SAM" id="MobiDB-lite"/>
    </source>
</evidence>
<sequence length="195" mass="21987">MIQQAHKKTDKDFNDIVAQLYEQEFKTQEKAKYEHIRQAKEKALEKQRISEENQRKEAIDNARERDREKSTVQDDNDSQDTDNSNAGLQTPEPTQQTNSSVIGNDWSQVSPEQASEYVSARTGVPVSTWQAIIYAESTNNPTITNSIGCFGYLQLHPVHGNVYSMTPQQYLDTAVGVYNSQGLSAWEVITNGTVN</sequence>
<dbReference type="InterPro" id="IPR023346">
    <property type="entry name" value="Lysozyme-like_dom_sf"/>
</dbReference>
<dbReference type="Proteomes" id="UP000256777">
    <property type="component" value="Segment"/>
</dbReference>
<evidence type="ECO:0000313" key="3">
    <source>
        <dbReference type="Proteomes" id="UP000256777"/>
    </source>
</evidence>
<feature type="region of interest" description="Disordered" evidence="1">
    <location>
        <begin position="42"/>
        <end position="105"/>
    </location>
</feature>
<keyword evidence="3" id="KW-1185">Reference proteome</keyword>